<sequence>MAFHISTYNIYSPRLRRTIVLCAISLIVALFLSDTDFRKSRTVQTGGKRVFERSSPISNQGSYDTFDRISKRVPVKHEAWNKAIESGKALLCSLKAKRAWDYPLQSRWLDLADLMDNGVRTRFLR</sequence>
<keyword evidence="1" id="KW-1133">Transmembrane helix</keyword>
<dbReference type="AlphaFoldDB" id="A0A9X0A939"/>
<keyword evidence="1" id="KW-0812">Transmembrane</keyword>
<dbReference type="Proteomes" id="UP001152300">
    <property type="component" value="Unassembled WGS sequence"/>
</dbReference>
<name>A0A9X0A939_9HELO</name>
<comment type="caution">
    <text evidence="2">The sequence shown here is derived from an EMBL/GenBank/DDBJ whole genome shotgun (WGS) entry which is preliminary data.</text>
</comment>
<accession>A0A9X0A939</accession>
<gene>
    <name evidence="2" type="ORF">OCU04_012524</name>
</gene>
<dbReference type="EMBL" id="JAPEIS010000016">
    <property type="protein sequence ID" value="KAJ8058332.1"/>
    <property type="molecule type" value="Genomic_DNA"/>
</dbReference>
<evidence type="ECO:0000313" key="2">
    <source>
        <dbReference type="EMBL" id="KAJ8058332.1"/>
    </source>
</evidence>
<organism evidence="2 3">
    <name type="scientific">Sclerotinia nivalis</name>
    <dbReference type="NCBI Taxonomy" id="352851"/>
    <lineage>
        <taxon>Eukaryota</taxon>
        <taxon>Fungi</taxon>
        <taxon>Dikarya</taxon>
        <taxon>Ascomycota</taxon>
        <taxon>Pezizomycotina</taxon>
        <taxon>Leotiomycetes</taxon>
        <taxon>Helotiales</taxon>
        <taxon>Sclerotiniaceae</taxon>
        <taxon>Sclerotinia</taxon>
    </lineage>
</organism>
<keyword evidence="1" id="KW-0472">Membrane</keyword>
<proteinExistence type="predicted"/>
<protein>
    <submittedName>
        <fullName evidence="2">Uncharacterized protein</fullName>
    </submittedName>
</protein>
<evidence type="ECO:0000313" key="3">
    <source>
        <dbReference type="Proteomes" id="UP001152300"/>
    </source>
</evidence>
<reference evidence="2" key="1">
    <citation type="submission" date="2022-11" db="EMBL/GenBank/DDBJ databases">
        <title>Genome Resource of Sclerotinia nivalis Strain SnTB1, a Plant Pathogen Isolated from American Ginseng.</title>
        <authorList>
            <person name="Fan S."/>
        </authorList>
    </citation>
    <scope>NUCLEOTIDE SEQUENCE</scope>
    <source>
        <strain evidence="2">SnTB1</strain>
    </source>
</reference>
<evidence type="ECO:0000256" key="1">
    <source>
        <dbReference type="SAM" id="Phobius"/>
    </source>
</evidence>
<keyword evidence="3" id="KW-1185">Reference proteome</keyword>
<feature type="transmembrane region" description="Helical" evidence="1">
    <location>
        <begin position="15"/>
        <end position="32"/>
    </location>
</feature>